<dbReference type="InterPro" id="IPR001279">
    <property type="entry name" value="Metallo-B-lactamas"/>
</dbReference>
<name>A0A9J7B365_9PROT</name>
<dbReference type="RefSeq" id="WP_257771942.1">
    <property type="nucleotide sequence ID" value="NZ_CP102480.1"/>
</dbReference>
<keyword evidence="4" id="KW-1185">Reference proteome</keyword>
<sequence length="289" mass="32501">MENLTKPIVEGFFDARTSTITYVASCPDTKKAVIIDSVLDFDGPSGRTFTESADRVLEYVADKSLEVLWLLETHAHADHLSGAPYLRRKLDVGIAIGAHIKDVRDVFKPVFNLKDLSEEPNEFEHLWQDGDTFEVGSLHCEVLHTPGHTPACLTYRIGDALFVGDTIFMPDFGSARCDFPGGSARTLYKSVQRILSMPDHYRIFVGHDYQPGGREIAFETTVGDEKARSIHFKDGRDEESFVSMREERDKTLGMPNLILPSIQVNIRAGRLPEPEENGVRYLKLPLDQF</sequence>
<proteinExistence type="predicted"/>
<dbReference type="KEGG" id="naci:NUH88_10360"/>
<organism evidence="3 4">
    <name type="scientific">Nisaea acidiphila</name>
    <dbReference type="NCBI Taxonomy" id="1862145"/>
    <lineage>
        <taxon>Bacteria</taxon>
        <taxon>Pseudomonadati</taxon>
        <taxon>Pseudomonadota</taxon>
        <taxon>Alphaproteobacteria</taxon>
        <taxon>Rhodospirillales</taxon>
        <taxon>Thalassobaculaceae</taxon>
        <taxon>Nisaea</taxon>
    </lineage>
</organism>
<dbReference type="GO" id="GO:0046872">
    <property type="term" value="F:metal ion binding"/>
    <property type="evidence" value="ECO:0007669"/>
    <property type="project" value="UniProtKB-KW"/>
</dbReference>
<dbReference type="CDD" id="cd07724">
    <property type="entry name" value="POD-like_MBL-fold"/>
    <property type="match status" value="1"/>
</dbReference>
<dbReference type="GO" id="GO:0006749">
    <property type="term" value="P:glutathione metabolic process"/>
    <property type="evidence" value="ECO:0007669"/>
    <property type="project" value="InterPro"/>
</dbReference>
<evidence type="ECO:0000256" key="1">
    <source>
        <dbReference type="ARBA" id="ARBA00022723"/>
    </source>
</evidence>
<evidence type="ECO:0000313" key="3">
    <source>
        <dbReference type="EMBL" id="UUX52085.1"/>
    </source>
</evidence>
<dbReference type="GO" id="GO:0050313">
    <property type="term" value="F:sulfur dioxygenase activity"/>
    <property type="evidence" value="ECO:0007669"/>
    <property type="project" value="InterPro"/>
</dbReference>
<dbReference type="InterPro" id="IPR036866">
    <property type="entry name" value="RibonucZ/Hydroxyglut_hydro"/>
</dbReference>
<dbReference type="SUPFAM" id="SSF56281">
    <property type="entry name" value="Metallo-hydrolase/oxidoreductase"/>
    <property type="match status" value="1"/>
</dbReference>
<keyword evidence="1" id="KW-0479">Metal-binding</keyword>
<dbReference type="EMBL" id="CP102480">
    <property type="protein sequence ID" value="UUX52085.1"/>
    <property type="molecule type" value="Genomic_DNA"/>
</dbReference>
<dbReference type="GO" id="GO:0070813">
    <property type="term" value="P:hydrogen sulfide metabolic process"/>
    <property type="evidence" value="ECO:0007669"/>
    <property type="project" value="TreeGrafter"/>
</dbReference>
<gene>
    <name evidence="3" type="ORF">NUH88_10360</name>
</gene>
<dbReference type="AlphaFoldDB" id="A0A9J7B365"/>
<dbReference type="Proteomes" id="UP001060336">
    <property type="component" value="Chromosome"/>
</dbReference>
<dbReference type="InterPro" id="IPR051682">
    <property type="entry name" value="Mito_Persulfide_Diox"/>
</dbReference>
<dbReference type="PANTHER" id="PTHR43084:SF1">
    <property type="entry name" value="PERSULFIDE DIOXYGENASE ETHE1, MITOCHONDRIAL"/>
    <property type="match status" value="1"/>
</dbReference>
<reference evidence="3" key="1">
    <citation type="submission" date="2022-08" db="EMBL/GenBank/DDBJ databases">
        <title>Nisaea acidiphila sp. nov., isolated from a marine algal debris and emended description of the genus Nisaea Urios et al. 2008.</title>
        <authorList>
            <person name="Kwon K."/>
        </authorList>
    </citation>
    <scope>NUCLEOTIDE SEQUENCE</scope>
    <source>
        <strain evidence="3">MEBiC11861</strain>
    </source>
</reference>
<protein>
    <submittedName>
        <fullName evidence="3">MBL fold metallo-hydrolase</fullName>
    </submittedName>
</protein>
<dbReference type="PANTHER" id="PTHR43084">
    <property type="entry name" value="PERSULFIDE DIOXYGENASE ETHE1"/>
    <property type="match status" value="1"/>
</dbReference>
<dbReference type="Pfam" id="PF00753">
    <property type="entry name" value="Lactamase_B"/>
    <property type="match status" value="1"/>
</dbReference>
<feature type="domain" description="Metallo-beta-lactamase" evidence="2">
    <location>
        <begin position="17"/>
        <end position="207"/>
    </location>
</feature>
<dbReference type="Gene3D" id="3.60.15.10">
    <property type="entry name" value="Ribonuclease Z/Hydroxyacylglutathione hydrolase-like"/>
    <property type="match status" value="1"/>
</dbReference>
<evidence type="ECO:0000259" key="2">
    <source>
        <dbReference type="SMART" id="SM00849"/>
    </source>
</evidence>
<dbReference type="SMART" id="SM00849">
    <property type="entry name" value="Lactamase_B"/>
    <property type="match status" value="1"/>
</dbReference>
<accession>A0A9J7B365</accession>
<evidence type="ECO:0000313" key="4">
    <source>
        <dbReference type="Proteomes" id="UP001060336"/>
    </source>
</evidence>
<dbReference type="InterPro" id="IPR044528">
    <property type="entry name" value="POD-like_MBL-fold"/>
</dbReference>